<dbReference type="OrthoDB" id="9989103at2759"/>
<dbReference type="InterPro" id="IPR050621">
    <property type="entry name" value="Tudor_domain_containing"/>
</dbReference>
<dbReference type="Gene3D" id="2.40.50.90">
    <property type="match status" value="1"/>
</dbReference>
<dbReference type="FunFam" id="2.30.30.140:FF:000018">
    <property type="entry name" value="Serine/threonine-protein kinase 31"/>
    <property type="match status" value="1"/>
</dbReference>
<name>A0A653DNZ7_CALMS</name>
<evidence type="ECO:0000259" key="2">
    <source>
        <dbReference type="PROSITE" id="PS50304"/>
    </source>
</evidence>
<gene>
    <name evidence="3" type="ORF">CALMAC_LOCUS19221</name>
</gene>
<feature type="compositionally biased region" description="Basic and acidic residues" evidence="1">
    <location>
        <begin position="22"/>
        <end position="38"/>
    </location>
</feature>
<dbReference type="PROSITE" id="PS50304">
    <property type="entry name" value="TUDOR"/>
    <property type="match status" value="2"/>
</dbReference>
<dbReference type="Proteomes" id="UP000410492">
    <property type="component" value="Unassembled WGS sequence"/>
</dbReference>
<feature type="non-terminal residue" evidence="3">
    <location>
        <position position="1"/>
    </location>
</feature>
<feature type="region of interest" description="Disordered" evidence="1">
    <location>
        <begin position="1"/>
        <end position="69"/>
    </location>
</feature>
<dbReference type="Gene3D" id="2.30.30.140">
    <property type="match status" value="2"/>
</dbReference>
<dbReference type="EMBL" id="CAACVG010013530">
    <property type="protein sequence ID" value="VEN61952.1"/>
    <property type="molecule type" value="Genomic_DNA"/>
</dbReference>
<evidence type="ECO:0000313" key="3">
    <source>
        <dbReference type="EMBL" id="VEN61952.1"/>
    </source>
</evidence>
<sequence length="608" mass="67037">RDGDLSSSESENSFQKGPRTSSRNDRGGGGDNRFRKNDAGGGGGYGGRQRDGGGFGNRHQTPSSVNEDSWNLSSVTAATDAAPPTATYKALQVVGTESNVAISWFHNPAHFYCQLIDCQAPFKKLMEDIQLFYKGRNSESSVVGAPVIGLFPEDNVLYRAQVLEVMGNQYKVFYVDFGNVSTVNKIWPIEKKFMELPAQAVVCSLHGLKPNGDSWLDPDTYSLYFDKDTYICRFVDKDESKTFVNLFYNNEDIAQKLVSDGLAVSTQAAVQDVELNMLLGQQFRGIVKSVNNLSDIIIALQCGLALSCSMHNLETAVETFEDVLKDLLEQTVIVYVDNIIDDRLEVTLYDNQGCKFVILNPDEGSYDTVDAICPLLVLRSTITGGVTHAEEGTVFIQPTEYADTVAMLLEQLFEHYENLAEENTIIPETDQVCAIHSEDGNWYRGKVLEFDDDKVIVQYIDYGNRETIGFGQLRELDPKFREICTLSLQVTCDADGTALIDKDVTASIFYGDNGWEGSVTLLEITPSTTTTSDTGFGTASSNKDNVEVPPATEVVPPQAEPKQTTGTEVFMSHVDSPNDFYLQLKESLGAIEELQSNLQEEVGSSVLK</sequence>
<feature type="region of interest" description="Disordered" evidence="1">
    <location>
        <begin position="530"/>
        <end position="561"/>
    </location>
</feature>
<accession>A0A653DNZ7</accession>
<feature type="domain" description="Tudor" evidence="2">
    <location>
        <begin position="140"/>
        <end position="198"/>
    </location>
</feature>
<feature type="non-terminal residue" evidence="3">
    <location>
        <position position="608"/>
    </location>
</feature>
<dbReference type="SUPFAM" id="SSF63748">
    <property type="entry name" value="Tudor/PWWP/MBT"/>
    <property type="match status" value="2"/>
</dbReference>
<dbReference type="PANTHER" id="PTHR22948:SF29">
    <property type="entry name" value="FI02030P-RELATED"/>
    <property type="match status" value="1"/>
</dbReference>
<feature type="domain" description="Tudor" evidence="2">
    <location>
        <begin position="426"/>
        <end position="483"/>
    </location>
</feature>
<proteinExistence type="predicted"/>
<dbReference type="AlphaFoldDB" id="A0A653DNZ7"/>
<dbReference type="Pfam" id="PF00567">
    <property type="entry name" value="TUDOR"/>
    <property type="match status" value="2"/>
</dbReference>
<organism evidence="3 4">
    <name type="scientific">Callosobruchus maculatus</name>
    <name type="common">Southern cowpea weevil</name>
    <name type="synonym">Pulse bruchid</name>
    <dbReference type="NCBI Taxonomy" id="64391"/>
    <lineage>
        <taxon>Eukaryota</taxon>
        <taxon>Metazoa</taxon>
        <taxon>Ecdysozoa</taxon>
        <taxon>Arthropoda</taxon>
        <taxon>Hexapoda</taxon>
        <taxon>Insecta</taxon>
        <taxon>Pterygota</taxon>
        <taxon>Neoptera</taxon>
        <taxon>Endopterygota</taxon>
        <taxon>Coleoptera</taxon>
        <taxon>Polyphaga</taxon>
        <taxon>Cucujiformia</taxon>
        <taxon>Chrysomeloidea</taxon>
        <taxon>Chrysomelidae</taxon>
        <taxon>Bruchinae</taxon>
        <taxon>Bruchini</taxon>
        <taxon>Callosobruchus</taxon>
    </lineage>
</organism>
<feature type="compositionally biased region" description="Polar residues" evidence="1">
    <location>
        <begin position="59"/>
        <end position="69"/>
    </location>
</feature>
<evidence type="ECO:0000313" key="4">
    <source>
        <dbReference type="Proteomes" id="UP000410492"/>
    </source>
</evidence>
<feature type="compositionally biased region" description="Polar residues" evidence="1">
    <location>
        <begin position="1"/>
        <end position="21"/>
    </location>
</feature>
<evidence type="ECO:0000256" key="1">
    <source>
        <dbReference type="SAM" id="MobiDB-lite"/>
    </source>
</evidence>
<dbReference type="PANTHER" id="PTHR22948">
    <property type="entry name" value="TUDOR DOMAIN CONTAINING PROTEIN"/>
    <property type="match status" value="1"/>
</dbReference>
<dbReference type="SMART" id="SM00333">
    <property type="entry name" value="TUDOR"/>
    <property type="match status" value="2"/>
</dbReference>
<feature type="compositionally biased region" description="Gly residues" evidence="1">
    <location>
        <begin position="39"/>
        <end position="56"/>
    </location>
</feature>
<protein>
    <recommendedName>
        <fullName evidence="2">Tudor domain-containing protein</fullName>
    </recommendedName>
</protein>
<dbReference type="InterPro" id="IPR002999">
    <property type="entry name" value="Tudor"/>
</dbReference>
<dbReference type="InterPro" id="IPR035437">
    <property type="entry name" value="SNase_OB-fold_sf"/>
</dbReference>
<dbReference type="GO" id="GO:0005737">
    <property type="term" value="C:cytoplasm"/>
    <property type="evidence" value="ECO:0007669"/>
    <property type="project" value="UniProtKB-ARBA"/>
</dbReference>
<keyword evidence="4" id="KW-1185">Reference proteome</keyword>
<reference evidence="3 4" key="1">
    <citation type="submission" date="2019-01" db="EMBL/GenBank/DDBJ databases">
        <authorList>
            <person name="Sayadi A."/>
        </authorList>
    </citation>
    <scope>NUCLEOTIDE SEQUENCE [LARGE SCALE GENOMIC DNA]</scope>
</reference>